<protein>
    <submittedName>
        <fullName evidence="1">Uncharacterized protein</fullName>
    </submittedName>
</protein>
<name>A0A8F3C7H1_9CAUD</name>
<reference evidence="1 2" key="1">
    <citation type="submission" date="2021-02" db="EMBL/GenBank/DDBJ databases">
        <authorList>
            <person name="Liu C."/>
        </authorList>
    </citation>
    <scope>NUCLEOTIDE SEQUENCE [LARGE SCALE GENOMIC DNA]</scope>
    <source>
        <strain evidence="2">Escherichia phage</strain>
    </source>
</reference>
<accession>A0A8F3C7H1</accession>
<evidence type="ECO:0000313" key="2">
    <source>
        <dbReference type="Proteomes" id="UP000693653"/>
    </source>
</evidence>
<evidence type="ECO:0000313" key="1">
    <source>
        <dbReference type="EMBL" id="QWY13153.1"/>
    </source>
</evidence>
<dbReference type="EMBL" id="MW630115">
    <property type="protein sequence ID" value="QWY13153.1"/>
    <property type="molecule type" value="Genomic_DNA"/>
</dbReference>
<organism evidence="1 2">
    <name type="scientific">Escherichia phage vB_EcoP-ZQ2</name>
    <dbReference type="NCBI Taxonomy" id="2810370"/>
    <lineage>
        <taxon>Viruses</taxon>
        <taxon>Duplodnaviria</taxon>
        <taxon>Heunggongvirae</taxon>
        <taxon>Uroviricota</taxon>
        <taxon>Caudoviricetes</taxon>
        <taxon>Schitoviridae</taxon>
        <taxon>Enquatrovirinae</taxon>
        <taxon>Gamaleyavirus</taxon>
        <taxon>Gamaleyavirus Zq2</taxon>
    </lineage>
</organism>
<dbReference type="Proteomes" id="UP000693653">
    <property type="component" value="Segment"/>
</dbReference>
<sequence length="108" mass="12653">MKLNTSPYPVQLEVVFDRDTFIKKYKKLKGYEPDLDGCKGYTSYSGNRVLIGIFMEPLHTLIHELNHFCLWVFDYIGMPVNSTNSEAYCYYYDHILSQIPSSYLTAYK</sequence>
<keyword evidence="2" id="KW-1185">Reference proteome</keyword>
<dbReference type="KEGG" id="vg:77935944"/>
<dbReference type="GeneID" id="77935944"/>
<dbReference type="RefSeq" id="YP_010659955.1">
    <property type="nucleotide sequence ID" value="NC_070874.1"/>
</dbReference>
<proteinExistence type="predicted"/>